<evidence type="ECO:0000313" key="1">
    <source>
        <dbReference type="EMBL" id="NHN33158.1"/>
    </source>
</evidence>
<sequence>MKNGLYYHPERIKEENSPVITSTKQYETLSHFINLIEDLAPECVKALEQLLGSYEIAYKWFITKRFDHTTHSPSYWHLVRDSNTSEEFKGFRELQQGLLDWTLRFNLTSPSEFYTQLALWAVSSYFEDTLETERKKRVTDAKKFTKQVGMPLEQYWSTFRNKPYEEVISLIDSLYLEDDLDEDVLTETLGHTNKLRNSFFDDALPFVFAPNDLSISLLKSKETTLYHFEEILNFDSNKTNIIKRMAAGENFENYEPHDWFSGKGWDPRSETWKDFENQLDEWFSAYKRMYRERSEKLLENNGYVKSKEKRSLEHFKWLVRYQIQNWTLKEITDHYSEESDDILNEDTIWKGIKSTSEQVFLTLRSPNKSGRPKTDKS</sequence>
<dbReference type="EMBL" id="JAAOIW010000011">
    <property type="protein sequence ID" value="NHN33158.1"/>
    <property type="molecule type" value="Genomic_DNA"/>
</dbReference>
<gene>
    <name evidence="1" type="ORF">G9U52_25405</name>
</gene>
<dbReference type="RefSeq" id="WP_166153471.1">
    <property type="nucleotide sequence ID" value="NZ_JAAOIW010000011.1"/>
</dbReference>
<accession>A0ABX0JB37</accession>
<name>A0ABX0JB37_9BACL</name>
<protein>
    <recommendedName>
        <fullName evidence="3">EH signature protein</fullName>
    </recommendedName>
</protein>
<proteinExistence type="predicted"/>
<dbReference type="Proteomes" id="UP001165962">
    <property type="component" value="Unassembled WGS sequence"/>
</dbReference>
<organism evidence="1 2">
    <name type="scientific">Paenibacillus agricola</name>
    <dbReference type="NCBI Taxonomy" id="2716264"/>
    <lineage>
        <taxon>Bacteria</taxon>
        <taxon>Bacillati</taxon>
        <taxon>Bacillota</taxon>
        <taxon>Bacilli</taxon>
        <taxon>Bacillales</taxon>
        <taxon>Paenibacillaceae</taxon>
        <taxon>Paenibacillus</taxon>
    </lineage>
</organism>
<comment type="caution">
    <text evidence="1">The sequence shown here is derived from an EMBL/GenBank/DDBJ whole genome shotgun (WGS) entry which is preliminary data.</text>
</comment>
<evidence type="ECO:0000313" key="2">
    <source>
        <dbReference type="Proteomes" id="UP001165962"/>
    </source>
</evidence>
<reference evidence="1" key="1">
    <citation type="submission" date="2020-03" db="EMBL/GenBank/DDBJ databases">
        <title>Draft sequencing of Paenibacilllus sp. S3N08.</title>
        <authorList>
            <person name="Kim D.-U."/>
        </authorList>
    </citation>
    <scope>NUCLEOTIDE SEQUENCE</scope>
    <source>
        <strain evidence="1">S3N08</strain>
    </source>
</reference>
<keyword evidence="2" id="KW-1185">Reference proteome</keyword>
<evidence type="ECO:0008006" key="3">
    <source>
        <dbReference type="Google" id="ProtNLM"/>
    </source>
</evidence>